<gene>
    <name evidence="1" type="ORF">FAA97_06170</name>
</gene>
<dbReference type="Pfam" id="PF09981">
    <property type="entry name" value="DUF2218"/>
    <property type="match status" value="1"/>
</dbReference>
<sequence length="97" mass="10880">MARTTAVIATENGWKYIQQLCKHWAHKLQVDLDEEAQRGVVTFDHAVATMQADASSLKVFIDSSDEAGLETYKGVVASHLDRFAFREAPLPFDWKVA</sequence>
<comment type="caution">
    <text evidence="1">The sequence shown here is derived from an EMBL/GenBank/DDBJ whole genome shotgun (WGS) entry which is preliminary data.</text>
</comment>
<protein>
    <submittedName>
        <fullName evidence="1">DUF2218 domain-containing protein</fullName>
    </submittedName>
</protein>
<dbReference type="Proteomes" id="UP000308828">
    <property type="component" value="Unassembled WGS sequence"/>
</dbReference>
<reference evidence="1 2" key="1">
    <citation type="submission" date="2019-04" db="EMBL/GenBank/DDBJ databases">
        <title>Genome sequence of strain shin9-1.</title>
        <authorList>
            <person name="Gao J."/>
            <person name="Sun J."/>
        </authorList>
    </citation>
    <scope>NUCLEOTIDE SEQUENCE [LARGE SCALE GENOMIC DNA]</scope>
    <source>
        <strain evidence="2">shin9-1</strain>
    </source>
</reference>
<proteinExistence type="predicted"/>
<dbReference type="OrthoDB" id="9806511at2"/>
<name>A0A4S8P685_9HYPH</name>
<dbReference type="Gene3D" id="3.30.310.50">
    <property type="entry name" value="Alpha-D-phosphohexomutase, C-terminal domain"/>
    <property type="match status" value="1"/>
</dbReference>
<accession>A0A4S8P685</accession>
<dbReference type="EMBL" id="STGV01000001">
    <property type="protein sequence ID" value="THV25763.1"/>
    <property type="molecule type" value="Genomic_DNA"/>
</dbReference>
<dbReference type="AlphaFoldDB" id="A0A4S8P685"/>
<dbReference type="RefSeq" id="WP_136597598.1">
    <property type="nucleotide sequence ID" value="NZ_STGV01000001.1"/>
</dbReference>
<evidence type="ECO:0000313" key="1">
    <source>
        <dbReference type="EMBL" id="THV25763.1"/>
    </source>
</evidence>
<evidence type="ECO:0000313" key="2">
    <source>
        <dbReference type="Proteomes" id="UP000308828"/>
    </source>
</evidence>
<organism evidence="1 2">
    <name type="scientific">Peteryoungia ipomoeae</name>
    <dbReference type="NCBI Taxonomy" id="1210932"/>
    <lineage>
        <taxon>Bacteria</taxon>
        <taxon>Pseudomonadati</taxon>
        <taxon>Pseudomonadota</taxon>
        <taxon>Alphaproteobacteria</taxon>
        <taxon>Hyphomicrobiales</taxon>
        <taxon>Rhizobiaceae</taxon>
        <taxon>Peteryoungia</taxon>
    </lineage>
</organism>
<dbReference type="PIRSF" id="PIRSF028291">
    <property type="entry name" value="UCP028291"/>
    <property type="match status" value="1"/>
</dbReference>
<dbReference type="InterPro" id="IPR014543">
    <property type="entry name" value="UCP028291"/>
</dbReference>
<keyword evidence="2" id="KW-1185">Reference proteome</keyword>